<dbReference type="GO" id="GO:0000978">
    <property type="term" value="F:RNA polymerase II cis-regulatory region sequence-specific DNA binding"/>
    <property type="evidence" value="ECO:0007669"/>
    <property type="project" value="TreeGrafter"/>
</dbReference>
<evidence type="ECO:0000256" key="3">
    <source>
        <dbReference type="ARBA" id="ARBA00023242"/>
    </source>
</evidence>
<name>A0A212DAW5_CEREH</name>
<dbReference type="AlphaFoldDB" id="A0A212DAW5"/>
<dbReference type="EMBL" id="MKHE01000005">
    <property type="protein sequence ID" value="OWK15377.1"/>
    <property type="molecule type" value="Genomic_DNA"/>
</dbReference>
<dbReference type="InterPro" id="IPR024874">
    <property type="entry name" value="Transcription_factor_Maf_fam"/>
</dbReference>
<organism evidence="4 5">
    <name type="scientific">Cervus elaphus hippelaphus</name>
    <name type="common">European red deer</name>
    <dbReference type="NCBI Taxonomy" id="46360"/>
    <lineage>
        <taxon>Eukaryota</taxon>
        <taxon>Metazoa</taxon>
        <taxon>Chordata</taxon>
        <taxon>Craniata</taxon>
        <taxon>Vertebrata</taxon>
        <taxon>Euteleostomi</taxon>
        <taxon>Mammalia</taxon>
        <taxon>Eutheria</taxon>
        <taxon>Laurasiatheria</taxon>
        <taxon>Artiodactyla</taxon>
        <taxon>Ruminantia</taxon>
        <taxon>Pecora</taxon>
        <taxon>Cervidae</taxon>
        <taxon>Cervinae</taxon>
        <taxon>Cervus</taxon>
    </lineage>
</organism>
<evidence type="ECO:0000256" key="2">
    <source>
        <dbReference type="ARBA" id="ARBA00022491"/>
    </source>
</evidence>
<comment type="similarity">
    <text evidence="1">Belongs to the bZIP family. Maf subfamily.</text>
</comment>
<keyword evidence="2" id="KW-0678">Repressor</keyword>
<protein>
    <submittedName>
        <fullName evidence="4">Uncharacterized protein</fullName>
    </submittedName>
</protein>
<keyword evidence="5" id="KW-1185">Reference proteome</keyword>
<proteinExistence type="inferred from homology"/>
<reference evidence="4 5" key="1">
    <citation type="journal article" date="2018" name="Mol. Genet. Genomics">
        <title>The red deer Cervus elaphus genome CerEla1.0: sequencing, annotating, genes, and chromosomes.</title>
        <authorList>
            <person name="Bana N.A."/>
            <person name="Nyiri A."/>
            <person name="Nagy J."/>
            <person name="Frank K."/>
            <person name="Nagy T."/>
            <person name="Steger V."/>
            <person name="Schiller M."/>
            <person name="Lakatos P."/>
            <person name="Sugar L."/>
            <person name="Horn P."/>
            <person name="Barta E."/>
            <person name="Orosz L."/>
        </authorList>
    </citation>
    <scope>NUCLEOTIDE SEQUENCE [LARGE SCALE GENOMIC DNA]</scope>
    <source>
        <strain evidence="4">Hungarian</strain>
    </source>
</reference>
<dbReference type="SUPFAM" id="SSF47454">
    <property type="entry name" value="A DNA-binding domain in eukaryotic transcription factors"/>
    <property type="match status" value="1"/>
</dbReference>
<dbReference type="OrthoDB" id="5974330at2759"/>
<evidence type="ECO:0000256" key="1">
    <source>
        <dbReference type="ARBA" id="ARBA00008500"/>
    </source>
</evidence>
<evidence type="ECO:0000313" key="4">
    <source>
        <dbReference type="EMBL" id="OWK15377.1"/>
    </source>
</evidence>
<dbReference type="GO" id="GO:0000981">
    <property type="term" value="F:DNA-binding transcription factor activity, RNA polymerase II-specific"/>
    <property type="evidence" value="ECO:0007669"/>
    <property type="project" value="TreeGrafter"/>
</dbReference>
<dbReference type="Gene3D" id="1.10.880.10">
    <property type="entry name" value="Transcription factor, Skn-1-like, DNA-binding domain"/>
    <property type="match status" value="1"/>
</dbReference>
<dbReference type="GO" id="GO:0045604">
    <property type="term" value="P:regulation of epidermal cell differentiation"/>
    <property type="evidence" value="ECO:0007669"/>
    <property type="project" value="TreeGrafter"/>
</dbReference>
<dbReference type="PANTHER" id="PTHR10129:SF15">
    <property type="entry name" value="TRANSCRIPTION FACTOR MAFG"/>
    <property type="match status" value="1"/>
</dbReference>
<dbReference type="PANTHER" id="PTHR10129">
    <property type="entry name" value="TRANSCRIPTION FACTOR MAF"/>
    <property type="match status" value="1"/>
</dbReference>
<comment type="caution">
    <text evidence="4">The sequence shown here is derived from an EMBL/GenBank/DDBJ whole genome shotgun (WGS) entry which is preliminary data.</text>
</comment>
<evidence type="ECO:0000313" key="5">
    <source>
        <dbReference type="Proteomes" id="UP000242450"/>
    </source>
</evidence>
<dbReference type="Proteomes" id="UP000242450">
    <property type="component" value="Chromosome 5"/>
</dbReference>
<sequence>MLGTFLCDLFRKSPYAQHLGMGGWREDGAWEKLVPGLFLHADSGRTNSITLDLDSELGEPFWLHLEDLAPVVKREPGENGTSLTDEELVTMSVRELNQHLRGLTVARSPVAPARGPLAAGLGPLVPGKVAATSVITIVKSKTDARS</sequence>
<keyword evidence="3" id="KW-0539">Nucleus</keyword>
<accession>A0A212DAW5</accession>
<gene>
    <name evidence="4" type="ORF">Celaphus_00001502</name>
</gene>
<dbReference type="InterPro" id="IPR008917">
    <property type="entry name" value="TF_DNA-bd_sf"/>
</dbReference>
<dbReference type="GO" id="GO:0005634">
    <property type="term" value="C:nucleus"/>
    <property type="evidence" value="ECO:0007669"/>
    <property type="project" value="TreeGrafter"/>
</dbReference>